<dbReference type="Proteomes" id="UP001549291">
    <property type="component" value="Unassembled WGS sequence"/>
</dbReference>
<reference evidence="2 3" key="1">
    <citation type="submission" date="2024-06" db="EMBL/GenBank/DDBJ databases">
        <title>Genomic Encyclopedia of Type Strains, Phase V (KMG-V): Genome sequencing to study the core and pangenomes of soil and plant-associated prokaryotes.</title>
        <authorList>
            <person name="Whitman W."/>
        </authorList>
    </citation>
    <scope>NUCLEOTIDE SEQUENCE [LARGE SCALE GENOMIC DNA]</scope>
    <source>
        <strain evidence="2 3">USDA 160</strain>
    </source>
</reference>
<evidence type="ECO:0000256" key="1">
    <source>
        <dbReference type="SAM" id="Phobius"/>
    </source>
</evidence>
<gene>
    <name evidence="2" type="ORF">ABIF63_001818</name>
</gene>
<evidence type="ECO:0000313" key="3">
    <source>
        <dbReference type="Proteomes" id="UP001549291"/>
    </source>
</evidence>
<name>A0ABV2RLM7_BRAJP</name>
<dbReference type="RefSeq" id="WP_038959951.1">
    <property type="nucleotide sequence ID" value="NZ_CP126013.1"/>
</dbReference>
<keyword evidence="3" id="KW-1185">Reference proteome</keyword>
<keyword evidence="1" id="KW-1133">Transmembrane helix</keyword>
<keyword evidence="1" id="KW-0472">Membrane</keyword>
<keyword evidence="1" id="KW-0812">Transmembrane</keyword>
<protein>
    <recommendedName>
        <fullName evidence="4">Anti-sigma factor</fullName>
    </recommendedName>
</protein>
<sequence length="109" mass="11586">MKDISQQARGIARAVLVQKIELGAAASSPPDVMETVDWRIRIVSSNSDDLRLPQEPSSLGLFGNAEVLMMRASKRGLLLTVGVAALAAAVGFFSVGSRDSQKLMPTETS</sequence>
<accession>A0ABV2RLM7</accession>
<evidence type="ECO:0000313" key="2">
    <source>
        <dbReference type="EMBL" id="MET4717712.1"/>
    </source>
</evidence>
<feature type="transmembrane region" description="Helical" evidence="1">
    <location>
        <begin position="76"/>
        <end position="95"/>
    </location>
</feature>
<comment type="caution">
    <text evidence="2">The sequence shown here is derived from an EMBL/GenBank/DDBJ whole genome shotgun (WGS) entry which is preliminary data.</text>
</comment>
<dbReference type="EMBL" id="JBEPTQ010000002">
    <property type="protein sequence ID" value="MET4717712.1"/>
    <property type="molecule type" value="Genomic_DNA"/>
</dbReference>
<proteinExistence type="predicted"/>
<organism evidence="2 3">
    <name type="scientific">Bradyrhizobium japonicum</name>
    <dbReference type="NCBI Taxonomy" id="375"/>
    <lineage>
        <taxon>Bacteria</taxon>
        <taxon>Pseudomonadati</taxon>
        <taxon>Pseudomonadota</taxon>
        <taxon>Alphaproteobacteria</taxon>
        <taxon>Hyphomicrobiales</taxon>
        <taxon>Nitrobacteraceae</taxon>
        <taxon>Bradyrhizobium</taxon>
    </lineage>
</organism>
<evidence type="ECO:0008006" key="4">
    <source>
        <dbReference type="Google" id="ProtNLM"/>
    </source>
</evidence>